<protein>
    <submittedName>
        <fullName evidence="1">31333_t:CDS:1</fullName>
    </submittedName>
</protein>
<dbReference type="EMBL" id="CAJVQC010090725">
    <property type="protein sequence ID" value="CAG8825566.1"/>
    <property type="molecule type" value="Genomic_DNA"/>
</dbReference>
<feature type="non-terminal residue" evidence="1">
    <location>
        <position position="1"/>
    </location>
</feature>
<organism evidence="1 2">
    <name type="scientific">Racocetra persica</name>
    <dbReference type="NCBI Taxonomy" id="160502"/>
    <lineage>
        <taxon>Eukaryota</taxon>
        <taxon>Fungi</taxon>
        <taxon>Fungi incertae sedis</taxon>
        <taxon>Mucoromycota</taxon>
        <taxon>Glomeromycotina</taxon>
        <taxon>Glomeromycetes</taxon>
        <taxon>Diversisporales</taxon>
        <taxon>Gigasporaceae</taxon>
        <taxon>Racocetra</taxon>
    </lineage>
</organism>
<accession>A0ACA9S572</accession>
<evidence type="ECO:0000313" key="1">
    <source>
        <dbReference type="EMBL" id="CAG8825566.1"/>
    </source>
</evidence>
<keyword evidence="2" id="KW-1185">Reference proteome</keyword>
<evidence type="ECO:0000313" key="2">
    <source>
        <dbReference type="Proteomes" id="UP000789920"/>
    </source>
</evidence>
<feature type="non-terminal residue" evidence="1">
    <location>
        <position position="116"/>
    </location>
</feature>
<proteinExistence type="predicted"/>
<comment type="caution">
    <text evidence="1">The sequence shown here is derived from an EMBL/GenBank/DDBJ whole genome shotgun (WGS) entry which is preliminary data.</text>
</comment>
<reference evidence="1" key="1">
    <citation type="submission" date="2021-06" db="EMBL/GenBank/DDBJ databases">
        <authorList>
            <person name="Kallberg Y."/>
            <person name="Tangrot J."/>
            <person name="Rosling A."/>
        </authorList>
    </citation>
    <scope>NUCLEOTIDE SEQUENCE</scope>
    <source>
        <strain evidence="1">MA461A</strain>
    </source>
</reference>
<sequence length="116" mass="12375">SKGSKRKKKAVMSNHNNQGGSRSELNENFQQAGGSRQQGQRPNPIEDVMDAFKSIALTAGSGAILASNWQSTSLIDTGREPRKGQGNNRNQNTTDINNGSDEGNKNKGAATGKFVD</sequence>
<dbReference type="Proteomes" id="UP000789920">
    <property type="component" value="Unassembled WGS sequence"/>
</dbReference>
<name>A0ACA9S572_9GLOM</name>
<gene>
    <name evidence="1" type="ORF">RPERSI_LOCUS26514</name>
</gene>